<dbReference type="InterPro" id="IPR006139">
    <property type="entry name" value="D-isomer_2_OHA_DH_cat_dom"/>
</dbReference>
<dbReference type="GO" id="GO:0005829">
    <property type="term" value="C:cytosol"/>
    <property type="evidence" value="ECO:0007669"/>
    <property type="project" value="TreeGrafter"/>
</dbReference>
<dbReference type="GO" id="GO:0030267">
    <property type="term" value="F:glyoxylate reductase (NADPH) activity"/>
    <property type="evidence" value="ECO:0007669"/>
    <property type="project" value="TreeGrafter"/>
</dbReference>
<evidence type="ECO:0000259" key="5">
    <source>
        <dbReference type="Pfam" id="PF02826"/>
    </source>
</evidence>
<dbReference type="Gene3D" id="3.40.50.720">
    <property type="entry name" value="NAD(P)-binding Rossmann-like Domain"/>
    <property type="match status" value="2"/>
</dbReference>
<dbReference type="GO" id="GO:0016618">
    <property type="term" value="F:hydroxypyruvate reductase [NAD(P)H] activity"/>
    <property type="evidence" value="ECO:0007669"/>
    <property type="project" value="TreeGrafter"/>
</dbReference>
<comment type="caution">
    <text evidence="6">The sequence shown here is derived from an EMBL/GenBank/DDBJ whole genome shotgun (WGS) entry which is preliminary data.</text>
</comment>
<dbReference type="Pfam" id="PF02826">
    <property type="entry name" value="2-Hacid_dh_C"/>
    <property type="match status" value="1"/>
</dbReference>
<keyword evidence="7" id="KW-1185">Reference proteome</keyword>
<dbReference type="SUPFAM" id="SSF52283">
    <property type="entry name" value="Formate/glycerate dehydrogenase catalytic domain-like"/>
    <property type="match status" value="1"/>
</dbReference>
<dbReference type="Proteomes" id="UP000319257">
    <property type="component" value="Unassembled WGS sequence"/>
</dbReference>
<evidence type="ECO:0000256" key="2">
    <source>
        <dbReference type="RuleBase" id="RU003719"/>
    </source>
</evidence>
<comment type="similarity">
    <text evidence="2">Belongs to the D-isomer specific 2-hydroxyacid dehydrogenase family.</text>
</comment>
<dbReference type="InterPro" id="IPR050223">
    <property type="entry name" value="D-isomer_2-hydroxyacid_DH"/>
</dbReference>
<reference evidence="6 7" key="1">
    <citation type="submission" date="2019-06" db="EMBL/GenBank/DDBJ databases">
        <title>Draft genome sequence of the filamentous fungus Phialemoniopsis curvata isolated from diesel fuel.</title>
        <authorList>
            <person name="Varaljay V.A."/>
            <person name="Lyon W.J."/>
            <person name="Crouch A.L."/>
            <person name="Drake C.E."/>
            <person name="Hollomon J.M."/>
            <person name="Nadeau L.J."/>
            <person name="Nunn H.S."/>
            <person name="Stevenson B.S."/>
            <person name="Bojanowski C.L."/>
            <person name="Crookes-Goodson W.J."/>
        </authorList>
    </citation>
    <scope>NUCLEOTIDE SEQUENCE [LARGE SCALE GENOMIC DNA]</scope>
    <source>
        <strain evidence="6 7">D216</strain>
    </source>
</reference>
<evidence type="ECO:0000313" key="7">
    <source>
        <dbReference type="Proteomes" id="UP000319257"/>
    </source>
</evidence>
<accession>A0A507AWN0</accession>
<dbReference type="SUPFAM" id="SSF51735">
    <property type="entry name" value="NAD(P)-binding Rossmann-fold domains"/>
    <property type="match status" value="1"/>
</dbReference>
<gene>
    <name evidence="6" type="ORF">E0L32_009859</name>
</gene>
<protein>
    <recommendedName>
        <fullName evidence="8">D-mandelate dehydrogenase</fullName>
    </recommendedName>
</protein>
<dbReference type="CDD" id="cd12168">
    <property type="entry name" value="Mand_dh_like"/>
    <property type="match status" value="1"/>
</dbReference>
<feature type="domain" description="D-isomer specific 2-hydroxyacid dehydrogenase catalytic" evidence="4">
    <location>
        <begin position="114"/>
        <end position="402"/>
    </location>
</feature>
<dbReference type="AlphaFoldDB" id="A0A507AWN0"/>
<dbReference type="InterPro" id="IPR036291">
    <property type="entry name" value="NAD(P)-bd_dom_sf"/>
</dbReference>
<keyword evidence="1 2" id="KW-0560">Oxidoreductase</keyword>
<dbReference type="STRING" id="1093900.A0A507AWN0"/>
<sequence>MAEPTNTPMPGSTPIPGSTPRSASPAPPLPSFAQGSSANGLAQRFARPIVLHIGDPVRFNPMTYASFSDMFQVVRPEVEERKRPEFIRALREERWGQFSAIFRPFWGTGGEMGKWDRELIDLLPDSCRVFASAGAGFDWVDTKALGEKGIIYCNSGLAAAEAVADFAVAMVISTFRHLPWCMGAANMARDSTGGTDLLFNTCHTQATSASHNLRHHTLGLIGLGNIGQQLANKLGCPAFGMQIHYYDVVRKSTEVETRLGATFHETLPSLLHVSDCVVVCAPAGRHGEPLMTKEMLGHMKEGSRFVNIARGSLVDEEALIQALEKGRISTAALDVYSHEPKISPRLLDLASPSPTTEVHPGRVMLTCHNAGGTVETHVGFEELSMRNIMAVLRGEEAITPVNLQYLKRPEKRLELTDED</sequence>
<feature type="domain" description="D-isomer specific 2-hydroxyacid dehydrogenase NAD-binding" evidence="5">
    <location>
        <begin position="203"/>
        <end position="348"/>
    </location>
</feature>
<dbReference type="PANTHER" id="PTHR10996">
    <property type="entry name" value="2-HYDROXYACID DEHYDROGENASE-RELATED"/>
    <property type="match status" value="1"/>
</dbReference>
<feature type="compositionally biased region" description="Polar residues" evidence="3">
    <location>
        <begin position="1"/>
        <end position="10"/>
    </location>
</feature>
<dbReference type="PANTHER" id="PTHR10996:SF281">
    <property type="entry name" value="D-ISOMER SPECIFIC 2-HYDROXYACID DEHYDROGENASE NAD-BINDING DOMAIN-CONTAINING PROTEIN-RELATED"/>
    <property type="match status" value="1"/>
</dbReference>
<evidence type="ECO:0000313" key="6">
    <source>
        <dbReference type="EMBL" id="TPX08670.1"/>
    </source>
</evidence>
<evidence type="ECO:0000259" key="4">
    <source>
        <dbReference type="Pfam" id="PF00389"/>
    </source>
</evidence>
<feature type="region of interest" description="Disordered" evidence="3">
    <location>
        <begin position="1"/>
        <end position="36"/>
    </location>
</feature>
<evidence type="ECO:0000256" key="3">
    <source>
        <dbReference type="SAM" id="MobiDB-lite"/>
    </source>
</evidence>
<name>A0A507AWN0_9PEZI</name>
<proteinExistence type="inferred from homology"/>
<dbReference type="GeneID" id="41977306"/>
<dbReference type="OrthoDB" id="9991913at2759"/>
<dbReference type="EMBL" id="SKBQ01000075">
    <property type="protein sequence ID" value="TPX08670.1"/>
    <property type="molecule type" value="Genomic_DNA"/>
</dbReference>
<dbReference type="InParanoid" id="A0A507AWN0"/>
<dbReference type="GO" id="GO:0051287">
    <property type="term" value="F:NAD binding"/>
    <property type="evidence" value="ECO:0007669"/>
    <property type="project" value="InterPro"/>
</dbReference>
<evidence type="ECO:0008006" key="8">
    <source>
        <dbReference type="Google" id="ProtNLM"/>
    </source>
</evidence>
<dbReference type="PROSITE" id="PS00671">
    <property type="entry name" value="D_2_HYDROXYACID_DH_3"/>
    <property type="match status" value="1"/>
</dbReference>
<organism evidence="6 7">
    <name type="scientific">Thyridium curvatum</name>
    <dbReference type="NCBI Taxonomy" id="1093900"/>
    <lineage>
        <taxon>Eukaryota</taxon>
        <taxon>Fungi</taxon>
        <taxon>Dikarya</taxon>
        <taxon>Ascomycota</taxon>
        <taxon>Pezizomycotina</taxon>
        <taxon>Sordariomycetes</taxon>
        <taxon>Sordariomycetidae</taxon>
        <taxon>Thyridiales</taxon>
        <taxon>Thyridiaceae</taxon>
        <taxon>Thyridium</taxon>
    </lineage>
</organism>
<evidence type="ECO:0000256" key="1">
    <source>
        <dbReference type="ARBA" id="ARBA00023002"/>
    </source>
</evidence>
<dbReference type="RefSeq" id="XP_030990381.1">
    <property type="nucleotide sequence ID" value="XM_031144868.1"/>
</dbReference>
<dbReference type="Pfam" id="PF00389">
    <property type="entry name" value="2-Hacid_dh"/>
    <property type="match status" value="1"/>
</dbReference>
<dbReference type="InterPro" id="IPR029753">
    <property type="entry name" value="D-isomer_DH_CS"/>
</dbReference>
<dbReference type="InterPro" id="IPR006140">
    <property type="entry name" value="D-isomer_DH_NAD-bd"/>
</dbReference>